<evidence type="ECO:0000256" key="8">
    <source>
        <dbReference type="ARBA" id="ARBA00023159"/>
    </source>
</evidence>
<dbReference type="InParanoid" id="A0A6J0C1Q0"/>
<comment type="subcellular location">
    <subcellularLocation>
        <location evidence="1">Nucleus</location>
    </subcellularLocation>
</comment>
<dbReference type="GO" id="GO:0000978">
    <property type="term" value="F:RNA polymerase II cis-regulatory region sequence-specific DNA binding"/>
    <property type="evidence" value="ECO:0007669"/>
    <property type="project" value="TreeGrafter"/>
</dbReference>
<evidence type="ECO:0000256" key="9">
    <source>
        <dbReference type="ARBA" id="ARBA00023163"/>
    </source>
</evidence>
<keyword evidence="3" id="KW-0053">Apoptosis</keyword>
<evidence type="ECO:0000256" key="10">
    <source>
        <dbReference type="ARBA" id="ARBA00023242"/>
    </source>
</evidence>
<dbReference type="KEGG" id="nlo:107225289"/>
<dbReference type="OrthoDB" id="5915660at2759"/>
<evidence type="ECO:0000259" key="13">
    <source>
        <dbReference type="Pfam" id="PF00870"/>
    </source>
</evidence>
<evidence type="ECO:0000256" key="11">
    <source>
        <dbReference type="PIRSR" id="PIRSR602117-1"/>
    </source>
</evidence>
<reference evidence="15" key="1">
    <citation type="submission" date="2025-08" db="UniProtKB">
        <authorList>
            <consortium name="RefSeq"/>
        </authorList>
    </citation>
    <scope>IDENTIFICATION</scope>
    <source>
        <tissue evidence="15">Thorax and Abdomen</tissue>
    </source>
</reference>
<dbReference type="InterPro" id="IPR012346">
    <property type="entry name" value="p53/RUNT-type_TF_DNA-bd_sf"/>
</dbReference>
<proteinExistence type="inferred from homology"/>
<keyword evidence="14" id="KW-1185">Reference proteome</keyword>
<dbReference type="InterPro" id="IPR011615">
    <property type="entry name" value="p53_DNA-bd"/>
</dbReference>
<evidence type="ECO:0000256" key="2">
    <source>
        <dbReference type="ARBA" id="ARBA00006167"/>
    </source>
</evidence>
<evidence type="ECO:0000256" key="6">
    <source>
        <dbReference type="ARBA" id="ARBA00023015"/>
    </source>
</evidence>
<dbReference type="PRINTS" id="PR00386">
    <property type="entry name" value="P53SUPPRESSR"/>
</dbReference>
<dbReference type="CTD" id="2768677"/>
<evidence type="ECO:0000256" key="12">
    <source>
        <dbReference type="PIRSR" id="PIRSR602117-2"/>
    </source>
</evidence>
<feature type="binding site" evidence="11">
    <location>
        <position position="153"/>
    </location>
    <ligand>
        <name>Zn(2+)</name>
        <dbReference type="ChEBI" id="CHEBI:29105"/>
    </ligand>
</feature>
<dbReference type="RefSeq" id="XP_015521191.1">
    <property type="nucleotide sequence ID" value="XM_015665705.2"/>
</dbReference>
<evidence type="ECO:0000256" key="7">
    <source>
        <dbReference type="ARBA" id="ARBA00023125"/>
    </source>
</evidence>
<keyword evidence="7" id="KW-0238">DNA-binding</keyword>
<comment type="similarity">
    <text evidence="2">Belongs to the p53 family.</text>
</comment>
<keyword evidence="8" id="KW-0010">Activator</keyword>
<name>A0A6J0C1Q0_NEOLC</name>
<feature type="binding site" evidence="11">
    <location>
        <position position="213"/>
    </location>
    <ligand>
        <name>Zn(2+)</name>
        <dbReference type="ChEBI" id="CHEBI:29105"/>
    </ligand>
</feature>
<dbReference type="Gene3D" id="2.60.40.720">
    <property type="match status" value="1"/>
</dbReference>
<dbReference type="CDD" id="cd08367">
    <property type="entry name" value="P53"/>
    <property type="match status" value="1"/>
</dbReference>
<dbReference type="GO" id="GO:0046872">
    <property type="term" value="F:metal ion binding"/>
    <property type="evidence" value="ECO:0007669"/>
    <property type="project" value="UniProtKB-KW"/>
</dbReference>
<evidence type="ECO:0000256" key="5">
    <source>
        <dbReference type="ARBA" id="ARBA00022833"/>
    </source>
</evidence>
<feature type="site" description="Interaction with DNA" evidence="12">
    <location>
        <position position="97"/>
    </location>
</feature>
<keyword evidence="5 11" id="KW-0862">Zinc</keyword>
<comment type="cofactor">
    <cofactor evidence="11">
        <name>Zn(2+)</name>
        <dbReference type="ChEBI" id="CHEBI:29105"/>
    </cofactor>
    <text evidence="11">Binds 1 zinc ion per subunit.</text>
</comment>
<keyword evidence="4 11" id="KW-0479">Metal-binding</keyword>
<dbReference type="PANTHER" id="PTHR11447:SF16">
    <property type="entry name" value="P53 PROTEIN LONG FORM VARIANT 1"/>
    <property type="match status" value="1"/>
</dbReference>
<keyword evidence="6" id="KW-0805">Transcription regulation</keyword>
<organism evidence="15">
    <name type="scientific">Neodiprion lecontei</name>
    <name type="common">Redheaded pine sawfly</name>
    <dbReference type="NCBI Taxonomy" id="441921"/>
    <lineage>
        <taxon>Eukaryota</taxon>
        <taxon>Metazoa</taxon>
        <taxon>Ecdysozoa</taxon>
        <taxon>Arthropoda</taxon>
        <taxon>Hexapoda</taxon>
        <taxon>Insecta</taxon>
        <taxon>Pterygota</taxon>
        <taxon>Neoptera</taxon>
        <taxon>Endopterygota</taxon>
        <taxon>Hymenoptera</taxon>
        <taxon>Tenthredinoidea</taxon>
        <taxon>Diprionidae</taxon>
        <taxon>Diprioninae</taxon>
        <taxon>Neodiprion</taxon>
    </lineage>
</organism>
<sequence length="340" mass="38674">MASESSLSLLTLTSSQEDSIISELRDNEINLQDLHDFAFDHTDIVEEKFDISHYQETLPNHNDLSTQTVMQAQMPANQEFAGELNFELLPNQQDGSKSWVYSAKLQKVFIEMEKTLPLWVKWSPPHGQLYVRAGMAFCEPTHRSDPVTRCHNHIALSDQNIPYLRHVLSCKHNGARYCETNTGHYSVLVPLGTPEPGTDSVQMDFTFHCKNSCSTGINRKPTEVIFTLETDRAEVLGRRKLLVRICSCPKRDRGKEEKELRESSGGKKRKIMLGKKYISLPVEQQHETESEIFSFNVKIYGRDNYETVKKVTSSVMAQTLVDGGPSAVIQPLIEYIKRLP</sequence>
<evidence type="ECO:0000313" key="14">
    <source>
        <dbReference type="Proteomes" id="UP000829291"/>
    </source>
</evidence>
<protein>
    <submittedName>
        <fullName evidence="15">Cellular tumor antigen p53</fullName>
    </submittedName>
</protein>
<accession>A0A6J0C1Q0</accession>
<dbReference type="GeneID" id="107225289"/>
<dbReference type="Proteomes" id="UP000829291">
    <property type="component" value="Chromosome 6"/>
</dbReference>
<dbReference type="SUPFAM" id="SSF49417">
    <property type="entry name" value="p53-like transcription factors"/>
    <property type="match status" value="1"/>
</dbReference>
<evidence type="ECO:0000256" key="4">
    <source>
        <dbReference type="ARBA" id="ARBA00022723"/>
    </source>
</evidence>
<gene>
    <name evidence="15" type="primary">LOC107225289</name>
</gene>
<keyword evidence="10" id="KW-0539">Nucleus</keyword>
<dbReference type="GO" id="GO:0005634">
    <property type="term" value="C:nucleus"/>
    <property type="evidence" value="ECO:0007669"/>
    <property type="project" value="UniProtKB-SubCell"/>
</dbReference>
<evidence type="ECO:0000256" key="1">
    <source>
        <dbReference type="ARBA" id="ARBA00004123"/>
    </source>
</evidence>
<evidence type="ECO:0000313" key="15">
    <source>
        <dbReference type="RefSeq" id="XP_015521191.1"/>
    </source>
</evidence>
<dbReference type="InterPro" id="IPR002117">
    <property type="entry name" value="p53_tumour_suppressor"/>
</dbReference>
<dbReference type="InterPro" id="IPR008967">
    <property type="entry name" value="p53-like_TF_DNA-bd_sf"/>
</dbReference>
<evidence type="ECO:0000256" key="3">
    <source>
        <dbReference type="ARBA" id="ARBA00022703"/>
    </source>
</evidence>
<feature type="binding site" evidence="11">
    <location>
        <position position="150"/>
    </location>
    <ligand>
        <name>Zn(2+)</name>
        <dbReference type="ChEBI" id="CHEBI:29105"/>
    </ligand>
</feature>
<feature type="binding site" evidence="11">
    <location>
        <position position="209"/>
    </location>
    <ligand>
        <name>Zn(2+)</name>
        <dbReference type="ChEBI" id="CHEBI:29105"/>
    </ligand>
</feature>
<dbReference type="GO" id="GO:0006915">
    <property type="term" value="P:apoptotic process"/>
    <property type="evidence" value="ECO:0007669"/>
    <property type="project" value="UniProtKB-KW"/>
</dbReference>
<dbReference type="GO" id="GO:0000981">
    <property type="term" value="F:DNA-binding transcription factor activity, RNA polymerase II-specific"/>
    <property type="evidence" value="ECO:0007669"/>
    <property type="project" value="TreeGrafter"/>
</dbReference>
<feature type="domain" description="p53 DNA-binding" evidence="13">
    <location>
        <begin position="78"/>
        <end position="259"/>
    </location>
</feature>
<keyword evidence="9" id="KW-0804">Transcription</keyword>
<dbReference type="Pfam" id="PF00870">
    <property type="entry name" value="P53"/>
    <property type="match status" value="1"/>
</dbReference>
<dbReference type="AlphaFoldDB" id="A0A6J0C1Q0"/>
<dbReference type="PANTHER" id="PTHR11447">
    <property type="entry name" value="CELLULAR TUMOR ANTIGEN P53"/>
    <property type="match status" value="1"/>
</dbReference>